<feature type="transmembrane region" description="Helical" evidence="2">
    <location>
        <begin position="163"/>
        <end position="184"/>
    </location>
</feature>
<keyword evidence="2" id="KW-1133">Transmembrane helix</keyword>
<dbReference type="Proteomes" id="UP001428817">
    <property type="component" value="Unassembled WGS sequence"/>
</dbReference>
<feature type="transmembrane region" description="Helical" evidence="2">
    <location>
        <begin position="36"/>
        <end position="57"/>
    </location>
</feature>
<dbReference type="EMBL" id="BAABJP010000001">
    <property type="protein sequence ID" value="GAA5144761.1"/>
    <property type="molecule type" value="Genomic_DNA"/>
</dbReference>
<evidence type="ECO:0000256" key="2">
    <source>
        <dbReference type="SAM" id="Phobius"/>
    </source>
</evidence>
<evidence type="ECO:0000313" key="3">
    <source>
        <dbReference type="EMBL" id="GAA5144761.1"/>
    </source>
</evidence>
<keyword evidence="2" id="KW-0812">Transmembrane</keyword>
<evidence type="ECO:0000313" key="4">
    <source>
        <dbReference type="Proteomes" id="UP001428817"/>
    </source>
</evidence>
<feature type="transmembrane region" description="Helical" evidence="2">
    <location>
        <begin position="130"/>
        <end position="151"/>
    </location>
</feature>
<evidence type="ECO:0000256" key="1">
    <source>
        <dbReference type="SAM" id="MobiDB-lite"/>
    </source>
</evidence>
<feature type="transmembrane region" description="Helical" evidence="2">
    <location>
        <begin position="211"/>
        <end position="232"/>
    </location>
</feature>
<keyword evidence="4" id="KW-1185">Reference proteome</keyword>
<accession>A0ABP9PF68</accession>
<feature type="transmembrane region" description="Helical" evidence="2">
    <location>
        <begin position="96"/>
        <end position="118"/>
    </location>
</feature>
<reference evidence="4" key="1">
    <citation type="journal article" date="2019" name="Int. J. Syst. Evol. Microbiol.">
        <title>The Global Catalogue of Microorganisms (GCM) 10K type strain sequencing project: providing services to taxonomists for standard genome sequencing and annotation.</title>
        <authorList>
            <consortium name="The Broad Institute Genomics Platform"/>
            <consortium name="The Broad Institute Genome Sequencing Center for Infectious Disease"/>
            <person name="Wu L."/>
            <person name="Ma J."/>
        </authorList>
    </citation>
    <scope>NUCLEOTIDE SEQUENCE [LARGE SCALE GENOMIC DNA]</scope>
    <source>
        <strain evidence="4">JCM 18303</strain>
    </source>
</reference>
<keyword evidence="2" id="KW-0472">Membrane</keyword>
<comment type="caution">
    <text evidence="3">The sequence shown here is derived from an EMBL/GenBank/DDBJ whole genome shotgun (WGS) entry which is preliminary data.</text>
</comment>
<sequence length="416" mass="43710">MTSTPTLVPAAPPNGTSAGRGGDSAFALVRKSSARWLVPIGTAVVVGRVLYTSNWWLSSWANTTLTCTDALIFLFPFVMLAAALDARRRVRASAGAGLSVWGWSLAGFAVVLAVAYAAPARLNPQWPPPVPWVWLLPAVTALLAYAGLGVLTGAMLAGARRRLLPVAAGLAVLLGYLAPTLLAADEEWTSTRYTVLGDGWLGGPEAPNPSLLVLQALFFALLGLLALAVAALDVRPGRGVGALVVTLTAGLLVTGMTLGTVDGSKTTWVRDAAGPRACATDRVVCVWTDHGSLLGHYTDVGHRMLADAPPTLPVRGWVESGLARGPGEAEVYLVGRSSSEPVDVAWALAGGLVDGMGTDARRGYLERARLWLVARVLAGKDRSDFLAGHEDPAVRAILTQPPDKQWAWFFTTLAGR</sequence>
<feature type="region of interest" description="Disordered" evidence="1">
    <location>
        <begin position="1"/>
        <end position="20"/>
    </location>
</feature>
<protein>
    <submittedName>
        <fullName evidence="3">Uncharacterized protein</fullName>
    </submittedName>
</protein>
<feature type="transmembrane region" description="Helical" evidence="2">
    <location>
        <begin position="63"/>
        <end position="84"/>
    </location>
</feature>
<feature type="transmembrane region" description="Helical" evidence="2">
    <location>
        <begin position="239"/>
        <end position="261"/>
    </location>
</feature>
<gene>
    <name evidence="3" type="ORF">GCM10023321_01660</name>
</gene>
<name>A0ABP9PF68_9PSEU</name>
<organism evidence="3 4">
    <name type="scientific">Pseudonocardia eucalypti</name>
    <dbReference type="NCBI Taxonomy" id="648755"/>
    <lineage>
        <taxon>Bacteria</taxon>
        <taxon>Bacillati</taxon>
        <taxon>Actinomycetota</taxon>
        <taxon>Actinomycetes</taxon>
        <taxon>Pseudonocardiales</taxon>
        <taxon>Pseudonocardiaceae</taxon>
        <taxon>Pseudonocardia</taxon>
    </lineage>
</organism>
<dbReference type="RefSeq" id="WP_185058467.1">
    <property type="nucleotide sequence ID" value="NZ_BAABJP010000001.1"/>
</dbReference>
<proteinExistence type="predicted"/>